<proteinExistence type="inferred from homology"/>
<dbReference type="PANTHER" id="PTHR23226:SF397">
    <property type="entry name" value="C2H2-TYPE DOMAIN-CONTAINING PROTEIN"/>
    <property type="match status" value="1"/>
</dbReference>
<dbReference type="FunFam" id="3.30.160.60:FF:000344">
    <property type="entry name" value="zinc finger protein 90 homolog"/>
    <property type="match status" value="1"/>
</dbReference>
<keyword evidence="8" id="KW-0238">DNA-binding</keyword>
<evidence type="ECO:0000256" key="10">
    <source>
        <dbReference type="ARBA" id="ARBA00023242"/>
    </source>
</evidence>
<dbReference type="GO" id="GO:0008270">
    <property type="term" value="F:zinc ion binding"/>
    <property type="evidence" value="ECO:0007669"/>
    <property type="project" value="UniProtKB-KW"/>
</dbReference>
<dbReference type="SUPFAM" id="SSF57667">
    <property type="entry name" value="beta-beta-alpha zinc fingers"/>
    <property type="match status" value="2"/>
</dbReference>
<organism evidence="13 14">
    <name type="scientific">Meganyctiphanes norvegica</name>
    <name type="common">Northern krill</name>
    <name type="synonym">Thysanopoda norvegica</name>
    <dbReference type="NCBI Taxonomy" id="48144"/>
    <lineage>
        <taxon>Eukaryota</taxon>
        <taxon>Metazoa</taxon>
        <taxon>Ecdysozoa</taxon>
        <taxon>Arthropoda</taxon>
        <taxon>Crustacea</taxon>
        <taxon>Multicrustacea</taxon>
        <taxon>Malacostraca</taxon>
        <taxon>Eumalacostraca</taxon>
        <taxon>Eucarida</taxon>
        <taxon>Euphausiacea</taxon>
        <taxon>Euphausiidae</taxon>
        <taxon>Meganyctiphanes</taxon>
    </lineage>
</organism>
<feature type="non-terminal residue" evidence="13">
    <location>
        <position position="218"/>
    </location>
</feature>
<evidence type="ECO:0000313" key="13">
    <source>
        <dbReference type="EMBL" id="CAL4129888.1"/>
    </source>
</evidence>
<dbReference type="AlphaFoldDB" id="A0AAV2RQM6"/>
<protein>
    <recommendedName>
        <fullName evidence="12">C2H2-type domain-containing protein</fullName>
    </recommendedName>
</protein>
<keyword evidence="6" id="KW-0862">Zinc</keyword>
<evidence type="ECO:0000256" key="6">
    <source>
        <dbReference type="ARBA" id="ARBA00022833"/>
    </source>
</evidence>
<comment type="similarity">
    <text evidence="2">Belongs to the krueppel C2H2-type zinc-finger protein family.</text>
</comment>
<keyword evidence="10" id="KW-0539">Nucleus</keyword>
<dbReference type="PROSITE" id="PS50157">
    <property type="entry name" value="ZINC_FINGER_C2H2_2"/>
    <property type="match status" value="3"/>
</dbReference>
<sequence length="218" mass="25235">MSELSVKDENAAIFVQGITFYNIADGNNDFEVNHDNDITNSVRPNESYYPGEVLYTSAYGTFEEPDKEEMGLNDEKIKIQEVEIQIKEEIEMYEDPIAITGKGFPAKHELTHKGKKCRYRDKAFSQKSNIRHQITHAHDKRYYCSQCDKAFSEKGVLTRHQRTHNGEKPYHCSQCVKAFSSKFCLTEHQRTHTGEKSYQCSQCNKSFTSKSNFIAHQR</sequence>
<gene>
    <name evidence="13" type="ORF">MNOR_LOCUS26380</name>
</gene>
<comment type="subcellular location">
    <subcellularLocation>
        <location evidence="1">Nucleus</location>
    </subcellularLocation>
</comment>
<evidence type="ECO:0000256" key="2">
    <source>
        <dbReference type="ARBA" id="ARBA00006991"/>
    </source>
</evidence>
<dbReference type="GO" id="GO:0000981">
    <property type="term" value="F:DNA-binding transcription factor activity, RNA polymerase II-specific"/>
    <property type="evidence" value="ECO:0007669"/>
    <property type="project" value="TreeGrafter"/>
</dbReference>
<dbReference type="FunFam" id="3.30.160.60:FF:001437">
    <property type="entry name" value="Zinc finger protein 594"/>
    <property type="match status" value="1"/>
</dbReference>
<keyword evidence="4" id="KW-0677">Repeat</keyword>
<dbReference type="EMBL" id="CAXKWB010026272">
    <property type="protein sequence ID" value="CAL4129888.1"/>
    <property type="molecule type" value="Genomic_DNA"/>
</dbReference>
<keyword evidence="5 11" id="KW-0863">Zinc-finger</keyword>
<dbReference type="SMART" id="SM00355">
    <property type="entry name" value="ZnF_C2H2"/>
    <property type="match status" value="3"/>
</dbReference>
<name>A0AAV2RQM6_MEGNR</name>
<dbReference type="PANTHER" id="PTHR23226">
    <property type="entry name" value="ZINC FINGER AND SCAN DOMAIN-CONTAINING"/>
    <property type="match status" value="1"/>
</dbReference>
<evidence type="ECO:0000259" key="12">
    <source>
        <dbReference type="PROSITE" id="PS50157"/>
    </source>
</evidence>
<feature type="domain" description="C2H2-type" evidence="12">
    <location>
        <begin position="198"/>
        <end position="218"/>
    </location>
</feature>
<comment type="caution">
    <text evidence="13">The sequence shown here is derived from an EMBL/GenBank/DDBJ whole genome shotgun (WGS) entry which is preliminary data.</text>
</comment>
<accession>A0AAV2RQM6</accession>
<dbReference type="FunFam" id="3.30.160.60:FF:002343">
    <property type="entry name" value="Zinc finger protein 33A"/>
    <property type="match status" value="1"/>
</dbReference>
<dbReference type="GO" id="GO:0005634">
    <property type="term" value="C:nucleus"/>
    <property type="evidence" value="ECO:0007669"/>
    <property type="project" value="UniProtKB-SubCell"/>
</dbReference>
<evidence type="ECO:0000256" key="3">
    <source>
        <dbReference type="ARBA" id="ARBA00022723"/>
    </source>
</evidence>
<keyword evidence="3" id="KW-0479">Metal-binding</keyword>
<evidence type="ECO:0000256" key="4">
    <source>
        <dbReference type="ARBA" id="ARBA00022737"/>
    </source>
</evidence>
<dbReference type="InterPro" id="IPR013087">
    <property type="entry name" value="Znf_C2H2_type"/>
</dbReference>
<feature type="domain" description="C2H2-type" evidence="12">
    <location>
        <begin position="142"/>
        <end position="169"/>
    </location>
</feature>
<dbReference type="Proteomes" id="UP001497623">
    <property type="component" value="Unassembled WGS sequence"/>
</dbReference>
<evidence type="ECO:0000256" key="8">
    <source>
        <dbReference type="ARBA" id="ARBA00023125"/>
    </source>
</evidence>
<reference evidence="13 14" key="1">
    <citation type="submission" date="2024-05" db="EMBL/GenBank/DDBJ databases">
        <authorList>
            <person name="Wallberg A."/>
        </authorList>
    </citation>
    <scope>NUCLEOTIDE SEQUENCE [LARGE SCALE GENOMIC DNA]</scope>
</reference>
<evidence type="ECO:0000256" key="5">
    <source>
        <dbReference type="ARBA" id="ARBA00022771"/>
    </source>
</evidence>
<dbReference type="Pfam" id="PF00096">
    <property type="entry name" value="zf-C2H2"/>
    <property type="match status" value="3"/>
</dbReference>
<evidence type="ECO:0000256" key="7">
    <source>
        <dbReference type="ARBA" id="ARBA00023015"/>
    </source>
</evidence>
<evidence type="ECO:0000256" key="9">
    <source>
        <dbReference type="ARBA" id="ARBA00023163"/>
    </source>
</evidence>
<evidence type="ECO:0000256" key="11">
    <source>
        <dbReference type="PROSITE-ProRule" id="PRU00042"/>
    </source>
</evidence>
<dbReference type="Gene3D" id="3.30.160.60">
    <property type="entry name" value="Classic Zinc Finger"/>
    <property type="match status" value="3"/>
</dbReference>
<keyword evidence="9" id="KW-0804">Transcription</keyword>
<dbReference type="InterPro" id="IPR036236">
    <property type="entry name" value="Znf_C2H2_sf"/>
</dbReference>
<evidence type="ECO:0000313" key="14">
    <source>
        <dbReference type="Proteomes" id="UP001497623"/>
    </source>
</evidence>
<keyword evidence="14" id="KW-1185">Reference proteome</keyword>
<evidence type="ECO:0000256" key="1">
    <source>
        <dbReference type="ARBA" id="ARBA00004123"/>
    </source>
</evidence>
<dbReference type="GO" id="GO:0000978">
    <property type="term" value="F:RNA polymerase II cis-regulatory region sequence-specific DNA binding"/>
    <property type="evidence" value="ECO:0007669"/>
    <property type="project" value="TreeGrafter"/>
</dbReference>
<feature type="domain" description="C2H2-type" evidence="12">
    <location>
        <begin position="170"/>
        <end position="197"/>
    </location>
</feature>
<keyword evidence="7" id="KW-0805">Transcription regulation</keyword>
<dbReference type="PROSITE" id="PS00028">
    <property type="entry name" value="ZINC_FINGER_C2H2_1"/>
    <property type="match status" value="2"/>
</dbReference>